<reference evidence="1" key="1">
    <citation type="journal article" date="2015" name="Genome Biol. Evol.">
        <title>Organellar Genomes of White Spruce (Picea glauca): Assembly and Annotation.</title>
        <authorList>
            <person name="Jackman S.D."/>
            <person name="Warren R.L."/>
            <person name="Gibb E.A."/>
            <person name="Vandervalk B.P."/>
            <person name="Mohamadi H."/>
            <person name="Chu J."/>
            <person name="Raymond A."/>
            <person name="Pleasance S."/>
            <person name="Coope R."/>
            <person name="Wildung M.R."/>
            <person name="Ritland C.E."/>
            <person name="Bousquet J."/>
            <person name="Jones S.J."/>
            <person name="Bohlmann J."/>
            <person name="Birol I."/>
        </authorList>
    </citation>
    <scope>NUCLEOTIDE SEQUENCE [LARGE SCALE GENOMIC DNA]</scope>
    <source>
        <tissue evidence="1">Flushing bud</tissue>
    </source>
</reference>
<dbReference type="AlphaFoldDB" id="A0A101LWV8"/>
<organism evidence="1">
    <name type="scientific">Picea glauca</name>
    <name type="common">White spruce</name>
    <name type="synonym">Pinus glauca</name>
    <dbReference type="NCBI Taxonomy" id="3330"/>
    <lineage>
        <taxon>Eukaryota</taxon>
        <taxon>Viridiplantae</taxon>
        <taxon>Streptophyta</taxon>
        <taxon>Embryophyta</taxon>
        <taxon>Tracheophyta</taxon>
        <taxon>Spermatophyta</taxon>
        <taxon>Pinopsida</taxon>
        <taxon>Pinidae</taxon>
        <taxon>Conifers I</taxon>
        <taxon>Pinales</taxon>
        <taxon>Pinaceae</taxon>
        <taxon>Picea</taxon>
    </lineage>
</organism>
<geneLocation type="mitochondrion" evidence="1"/>
<evidence type="ECO:0000313" key="1">
    <source>
        <dbReference type="EMBL" id="KUM46834.1"/>
    </source>
</evidence>
<name>A0A101LWV8_PICGL</name>
<proteinExistence type="predicted"/>
<keyword evidence="1" id="KW-0496">Mitochondrion</keyword>
<comment type="caution">
    <text evidence="1">The sequence shown here is derived from an EMBL/GenBank/DDBJ whole genome shotgun (WGS) entry which is preliminary data.</text>
</comment>
<accession>A0A101LWV8</accession>
<sequence length="78" mass="9350">MAAFVGKRQRVRKLSKIPLSYKERDEVLLKYYLRVIWVKHIVKGYLRGSNFEFKEENAREGHLWPYHLELTKDGKTGQ</sequence>
<dbReference type="EMBL" id="LKAM01000009">
    <property type="protein sequence ID" value="KUM46834.1"/>
    <property type="molecule type" value="Genomic_DNA"/>
</dbReference>
<protein>
    <submittedName>
        <fullName evidence="1">Uncharacterized protein</fullName>
    </submittedName>
</protein>
<gene>
    <name evidence="1" type="ORF">ABT39_MTgene6289</name>
</gene>